<sequence length="78" mass="8695">MLPIDNIWALISMKFSELITSNKGQSVYPILYTSSGQETQLECQHHNKLTISELNKKQLSEIGYISLIGEITSSPGII</sequence>
<dbReference type="EMBL" id="CP048113">
    <property type="protein sequence ID" value="QHS62970.1"/>
    <property type="molecule type" value="Genomic_DNA"/>
</dbReference>
<protein>
    <submittedName>
        <fullName evidence="1">Uncharacterized protein</fullName>
    </submittedName>
</protein>
<gene>
    <name evidence="1" type="ORF">GWR21_26305</name>
</gene>
<evidence type="ECO:0000313" key="1">
    <source>
        <dbReference type="EMBL" id="QHS62970.1"/>
    </source>
</evidence>
<dbReference type="AlphaFoldDB" id="A0A6B9ZKM1"/>
<accession>A0A6B9ZKM1</accession>
<evidence type="ECO:0000313" key="2">
    <source>
        <dbReference type="Proteomes" id="UP000476411"/>
    </source>
</evidence>
<dbReference type="Proteomes" id="UP000476411">
    <property type="component" value="Chromosome"/>
</dbReference>
<dbReference type="RefSeq" id="WP_162334694.1">
    <property type="nucleotide sequence ID" value="NZ_CP048113.1"/>
</dbReference>
<organism evidence="1 2">
    <name type="scientific">Chitinophaga agri</name>
    <dbReference type="NCBI Taxonomy" id="2703787"/>
    <lineage>
        <taxon>Bacteria</taxon>
        <taxon>Pseudomonadati</taxon>
        <taxon>Bacteroidota</taxon>
        <taxon>Chitinophagia</taxon>
        <taxon>Chitinophagales</taxon>
        <taxon>Chitinophagaceae</taxon>
        <taxon>Chitinophaga</taxon>
    </lineage>
</organism>
<name>A0A6B9ZKM1_9BACT</name>
<dbReference type="KEGG" id="chih:GWR21_26305"/>
<proteinExistence type="predicted"/>
<reference evidence="1 2" key="1">
    <citation type="submission" date="2020-01" db="EMBL/GenBank/DDBJ databases">
        <title>Complete genome sequence of Chitinophaga sp. H33E-04 isolated from quinoa roots.</title>
        <authorList>
            <person name="Weon H.-Y."/>
            <person name="Lee S.A."/>
        </authorList>
    </citation>
    <scope>NUCLEOTIDE SEQUENCE [LARGE SCALE GENOMIC DNA]</scope>
    <source>
        <strain evidence="1 2">H33E-04</strain>
    </source>
</reference>
<keyword evidence="2" id="KW-1185">Reference proteome</keyword>